<keyword evidence="2" id="KW-1185">Reference proteome</keyword>
<evidence type="ECO:0000313" key="2">
    <source>
        <dbReference type="Proteomes" id="UP001156666"/>
    </source>
</evidence>
<accession>A0AA37WGM9</accession>
<name>A0AA37WGM9_9BACT</name>
<organism evidence="1 2">
    <name type="scientific">Portibacter lacus</name>
    <dbReference type="NCBI Taxonomy" id="1099794"/>
    <lineage>
        <taxon>Bacteria</taxon>
        <taxon>Pseudomonadati</taxon>
        <taxon>Bacteroidota</taxon>
        <taxon>Saprospiria</taxon>
        <taxon>Saprospirales</taxon>
        <taxon>Haliscomenobacteraceae</taxon>
        <taxon>Portibacter</taxon>
    </lineage>
</organism>
<dbReference type="RefSeq" id="WP_235293588.1">
    <property type="nucleotide sequence ID" value="NZ_BSOH01000037.1"/>
</dbReference>
<dbReference type="Proteomes" id="UP001156666">
    <property type="component" value="Unassembled WGS sequence"/>
</dbReference>
<comment type="caution">
    <text evidence="1">The sequence shown here is derived from an EMBL/GenBank/DDBJ whole genome shotgun (WGS) entry which is preliminary data.</text>
</comment>
<dbReference type="AlphaFoldDB" id="A0AA37WGM9"/>
<reference evidence="1" key="2">
    <citation type="submission" date="2023-01" db="EMBL/GenBank/DDBJ databases">
        <title>Draft genome sequence of Portibacter lacus strain NBRC 108769.</title>
        <authorList>
            <person name="Sun Q."/>
            <person name="Mori K."/>
        </authorList>
    </citation>
    <scope>NUCLEOTIDE SEQUENCE</scope>
    <source>
        <strain evidence="1">NBRC 108769</strain>
    </source>
</reference>
<protein>
    <submittedName>
        <fullName evidence="1">Uncharacterized protein</fullName>
    </submittedName>
</protein>
<proteinExistence type="predicted"/>
<evidence type="ECO:0000313" key="1">
    <source>
        <dbReference type="EMBL" id="GLR20068.1"/>
    </source>
</evidence>
<dbReference type="EMBL" id="BSOH01000037">
    <property type="protein sequence ID" value="GLR20068.1"/>
    <property type="molecule type" value="Genomic_DNA"/>
</dbReference>
<sequence>MKTLIKLALLALVVILGYNYFYGDEREQAQAERIVGKVKDLGSDIKALVVSEKEKYDEGKYDKTVDKFSELINSVKEKISNIDLEKLEEKQQDIKKAVEELKEDSSDNNSQKEAKIKSEIQDLYDDISKVIEKIDINKE</sequence>
<reference evidence="1" key="1">
    <citation type="journal article" date="2014" name="Int. J. Syst. Evol. Microbiol.">
        <title>Complete genome sequence of Corynebacterium casei LMG S-19264T (=DSM 44701T), isolated from a smear-ripened cheese.</title>
        <authorList>
            <consortium name="US DOE Joint Genome Institute (JGI-PGF)"/>
            <person name="Walter F."/>
            <person name="Albersmeier A."/>
            <person name="Kalinowski J."/>
            <person name="Ruckert C."/>
        </authorList>
    </citation>
    <scope>NUCLEOTIDE SEQUENCE</scope>
    <source>
        <strain evidence="1">NBRC 108769</strain>
    </source>
</reference>
<gene>
    <name evidence="1" type="ORF">GCM10007940_46840</name>
</gene>